<comment type="caution">
    <text evidence="1">The sequence shown here is derived from an EMBL/GenBank/DDBJ whole genome shotgun (WGS) entry which is preliminary data.</text>
</comment>
<dbReference type="RefSeq" id="WP_194030364.1">
    <property type="nucleotide sequence ID" value="NZ_JADEWZ010000022.1"/>
</dbReference>
<name>A0A8J7DXK7_9CYAN</name>
<organism evidence="1 2">
    <name type="scientific">Lusitaniella coriacea LEGE 07157</name>
    <dbReference type="NCBI Taxonomy" id="945747"/>
    <lineage>
        <taxon>Bacteria</taxon>
        <taxon>Bacillati</taxon>
        <taxon>Cyanobacteriota</taxon>
        <taxon>Cyanophyceae</taxon>
        <taxon>Spirulinales</taxon>
        <taxon>Lusitaniellaceae</taxon>
        <taxon>Lusitaniella</taxon>
    </lineage>
</organism>
<dbReference type="Proteomes" id="UP000654482">
    <property type="component" value="Unassembled WGS sequence"/>
</dbReference>
<evidence type="ECO:0000313" key="2">
    <source>
        <dbReference type="Proteomes" id="UP000654482"/>
    </source>
</evidence>
<proteinExistence type="predicted"/>
<evidence type="ECO:0000313" key="1">
    <source>
        <dbReference type="EMBL" id="MBE9117277.1"/>
    </source>
</evidence>
<reference evidence="1" key="1">
    <citation type="submission" date="2020-10" db="EMBL/GenBank/DDBJ databases">
        <authorList>
            <person name="Castelo-Branco R."/>
            <person name="Eusebio N."/>
            <person name="Adriana R."/>
            <person name="Vieira A."/>
            <person name="Brugerolle De Fraissinette N."/>
            <person name="Rezende De Castro R."/>
            <person name="Schneider M.P."/>
            <person name="Vasconcelos V."/>
            <person name="Leao P.N."/>
        </authorList>
    </citation>
    <scope>NUCLEOTIDE SEQUENCE</scope>
    <source>
        <strain evidence="1">LEGE 07157</strain>
    </source>
</reference>
<sequence length="64" mass="7393">MDDPYDYELVSQRDRISIDVSDIREEIENCRSDVAWSELPLSAKLRVLIKERLAQLQAEKKAGS</sequence>
<accession>A0A8J7DXK7</accession>
<protein>
    <submittedName>
        <fullName evidence="1">Uncharacterized protein</fullName>
    </submittedName>
</protein>
<keyword evidence="2" id="KW-1185">Reference proteome</keyword>
<dbReference type="EMBL" id="JADEWZ010000022">
    <property type="protein sequence ID" value="MBE9117277.1"/>
    <property type="molecule type" value="Genomic_DNA"/>
</dbReference>
<dbReference type="AlphaFoldDB" id="A0A8J7DXK7"/>
<gene>
    <name evidence="1" type="ORF">IQ249_15355</name>
</gene>